<dbReference type="SUPFAM" id="SSF56672">
    <property type="entry name" value="DNA/RNA polymerases"/>
    <property type="match status" value="1"/>
</dbReference>
<evidence type="ECO:0000259" key="11">
    <source>
        <dbReference type="PROSITE" id="PS50878"/>
    </source>
</evidence>
<dbReference type="HAMAP" id="MF_01470">
    <property type="entry name" value="Cas1"/>
    <property type="match status" value="1"/>
</dbReference>
<keyword evidence="7 10" id="KW-0238">DNA-binding</keyword>
<dbReference type="RefSeq" id="WP_085101365.1">
    <property type="nucleotide sequence ID" value="NZ_FWZU01000003.1"/>
</dbReference>
<comment type="subunit">
    <text evidence="9 10">Homodimer, forms a heterotetramer with a Cas2 homodimer.</text>
</comment>
<dbReference type="InterPro" id="IPR019267">
    <property type="entry name" value="CRISPR-assoc_Cas6_C"/>
</dbReference>
<dbReference type="GO" id="GO:0004519">
    <property type="term" value="F:endonuclease activity"/>
    <property type="evidence" value="ECO:0007669"/>
    <property type="project" value="UniProtKB-UniRule"/>
</dbReference>
<keyword evidence="2 10" id="KW-0479">Metal-binding</keyword>
<dbReference type="Gene3D" id="1.20.120.920">
    <property type="entry name" value="CRISPR-associated endonuclease Cas1, C-terminal domain"/>
    <property type="match status" value="1"/>
</dbReference>
<sequence length="874" mass="99236">MTTDLSSLSSLSWYCVQISLTNTRNTFAKQHPLFVLDAIFKFALGRAGLRGLQYCFHPVDKPFGCRISKGLRYELEFIFPFATPDQINCFLQGLSDHLSEPANNFELSCAGDIRHETLADLAEPDCSGSPAEVCLDFVTPFPFKPTDSKRRWMVGKWKFFDAFCRRANTFFDLDLKLSDEFLEGITVHPYFWSYEQYGHKSQSSRGTQYLNGMTGPLYLKGNLTKIMPLLLICSRIHAGRRVATGQGYYELKTAEPYFDVLLKNDYALGVAASRINRDSDFSAELERDYGSIEKAVFEMRDRLLSGKFSCSPAVPFEMRKPYGGSRVIGTCSPEDTLTQKLLHQLLSPVMDRMFEHSSIGFRKGRSRDDAKRMIQQAIREGCRYVFESDIDSFFDEIDRPTMILKLRNVLPQADRMIVKALESCINSGLIDEEGQNTKGLVQGSSLSPLLSNLYLDSVDERMDELGYRFIRYADDFIVLARSEEECSKAFEDMCTVLEPLGLRLKAEKTRISNIDPGFKFFGIDLDSDLAWESIEQAQLKRTVYVCNHFASLGVDIDCLAIRKDGIVIARIPFARTNEIVVYGNSAVSTKLIQKCSYEKIPITFCTPSGHYINTLYPDSRQYHITSGTHMSRYESVGEAKREDAAKALVSAKINNYIQWLSTRDLPDNLLHKLEHAEQAVHTALSKGSLMGVEGNAAKLCFSIFNSFILDSSMCSQERVPRSKPDQLNALLDFCYTLLFNRINSLLRVRGLNPYLGILHSNKNDYESLVADLQEPFRARMDRFTLRLLNKNIITSKDFEAVTATKFKLIGSSMGKILEHFEREMCIRIATESGTFAQLLDAQVQNLQSWVMGRDKLKFFRSGERNLVMGEVEII</sequence>
<dbReference type="InterPro" id="IPR000477">
    <property type="entry name" value="RT_dom"/>
</dbReference>
<evidence type="ECO:0000256" key="7">
    <source>
        <dbReference type="ARBA" id="ARBA00023125"/>
    </source>
</evidence>
<evidence type="ECO:0000256" key="4">
    <source>
        <dbReference type="ARBA" id="ARBA00022801"/>
    </source>
</evidence>
<keyword evidence="4 10" id="KW-0378">Hydrolase</keyword>
<dbReference type="AlphaFoldDB" id="A0A1X7DCX3"/>
<dbReference type="CDD" id="cd09634">
    <property type="entry name" value="Cas1_I-II-III"/>
    <property type="match status" value="1"/>
</dbReference>
<organism evidence="12 13">
    <name type="scientific">Desulfovibrio gilichinskyi</name>
    <dbReference type="NCBI Taxonomy" id="1519643"/>
    <lineage>
        <taxon>Bacteria</taxon>
        <taxon>Pseudomonadati</taxon>
        <taxon>Thermodesulfobacteriota</taxon>
        <taxon>Desulfovibrionia</taxon>
        <taxon>Desulfovibrionales</taxon>
        <taxon>Desulfovibrionaceae</taxon>
        <taxon>Desulfovibrio</taxon>
    </lineage>
</organism>
<dbReference type="Pfam" id="PF01867">
    <property type="entry name" value="Cas_Cas1"/>
    <property type="match status" value="1"/>
</dbReference>
<keyword evidence="5 10" id="KW-0460">Magnesium</keyword>
<keyword evidence="1 10" id="KW-0540">Nuclease</keyword>
<dbReference type="InterPro" id="IPR050646">
    <property type="entry name" value="Cas1"/>
</dbReference>
<dbReference type="GO" id="GO:0003677">
    <property type="term" value="F:DNA binding"/>
    <property type="evidence" value="ECO:0007669"/>
    <property type="project" value="UniProtKB-KW"/>
</dbReference>
<protein>
    <recommendedName>
        <fullName evidence="10">CRISPR-associated endonuclease Cas1</fullName>
        <ecNumber evidence="10">3.1.-.-</ecNumber>
    </recommendedName>
</protein>
<dbReference type="InterPro" id="IPR043502">
    <property type="entry name" value="DNA/RNA_pol_sf"/>
</dbReference>
<dbReference type="Gene3D" id="3.30.70.270">
    <property type="match status" value="1"/>
</dbReference>
<evidence type="ECO:0000256" key="10">
    <source>
        <dbReference type="HAMAP-Rule" id="MF_01470"/>
    </source>
</evidence>
<dbReference type="InterPro" id="IPR002729">
    <property type="entry name" value="CRISPR-assoc_Cas1"/>
</dbReference>
<dbReference type="GO" id="GO:0016787">
    <property type="term" value="F:hydrolase activity"/>
    <property type="evidence" value="ECO:0007669"/>
    <property type="project" value="UniProtKB-KW"/>
</dbReference>
<dbReference type="PROSITE" id="PS50878">
    <property type="entry name" value="RT_POL"/>
    <property type="match status" value="1"/>
</dbReference>
<dbReference type="CDD" id="cd01651">
    <property type="entry name" value="RT_G2_intron"/>
    <property type="match status" value="1"/>
</dbReference>
<evidence type="ECO:0000256" key="6">
    <source>
        <dbReference type="ARBA" id="ARBA00023118"/>
    </source>
</evidence>
<accession>A0A1X7DCX3</accession>
<keyword evidence="13" id="KW-1185">Reference proteome</keyword>
<dbReference type="Pfam" id="PF00078">
    <property type="entry name" value="RVT_1"/>
    <property type="match status" value="1"/>
</dbReference>
<keyword evidence="6 10" id="KW-0051">Antiviral defense</keyword>
<feature type="binding site" evidence="10">
    <location>
        <position position="774"/>
    </location>
    <ligand>
        <name>Mn(2+)</name>
        <dbReference type="ChEBI" id="CHEBI:29035"/>
    </ligand>
</feature>
<evidence type="ECO:0000256" key="2">
    <source>
        <dbReference type="ARBA" id="ARBA00022723"/>
    </source>
</evidence>
<dbReference type="GO" id="GO:0043571">
    <property type="term" value="P:maintenance of CRISPR repeat elements"/>
    <property type="evidence" value="ECO:0007669"/>
    <property type="project" value="UniProtKB-UniRule"/>
</dbReference>
<reference evidence="13" key="1">
    <citation type="submission" date="2017-04" db="EMBL/GenBank/DDBJ databases">
        <authorList>
            <person name="Varghese N."/>
            <person name="Submissions S."/>
        </authorList>
    </citation>
    <scope>NUCLEOTIDE SEQUENCE [LARGE SCALE GENOMIC DNA]</scope>
    <source>
        <strain evidence="13">K3S</strain>
    </source>
</reference>
<proteinExistence type="inferred from homology"/>
<dbReference type="InterPro" id="IPR043128">
    <property type="entry name" value="Rev_trsase/Diguanyl_cyclase"/>
</dbReference>
<dbReference type="PANTHER" id="PTHR34353:SF2">
    <property type="entry name" value="CRISPR-ASSOCIATED ENDONUCLEASE CAS1 1"/>
    <property type="match status" value="1"/>
</dbReference>
<dbReference type="InterPro" id="IPR042206">
    <property type="entry name" value="CRISPR-assoc_Cas1_C"/>
</dbReference>
<dbReference type="GO" id="GO:0046872">
    <property type="term" value="F:metal ion binding"/>
    <property type="evidence" value="ECO:0007669"/>
    <property type="project" value="UniProtKB-UniRule"/>
</dbReference>
<evidence type="ECO:0000313" key="13">
    <source>
        <dbReference type="Proteomes" id="UP000192906"/>
    </source>
</evidence>
<comment type="cofactor">
    <cofactor evidence="10">
        <name>Mg(2+)</name>
        <dbReference type="ChEBI" id="CHEBI:18420"/>
    </cofactor>
    <cofactor evidence="10">
        <name>Mn(2+)</name>
        <dbReference type="ChEBI" id="CHEBI:29035"/>
    </cofactor>
</comment>
<evidence type="ECO:0000256" key="1">
    <source>
        <dbReference type="ARBA" id="ARBA00022722"/>
    </source>
</evidence>
<dbReference type="EMBL" id="FWZU01000003">
    <property type="protein sequence ID" value="SMF13144.1"/>
    <property type="molecule type" value="Genomic_DNA"/>
</dbReference>
<dbReference type="InterPro" id="IPR042211">
    <property type="entry name" value="CRISPR-assoc_Cas1_N"/>
</dbReference>
<dbReference type="Pfam" id="PF10040">
    <property type="entry name" value="CRISPR_Cas6"/>
    <property type="match status" value="1"/>
</dbReference>
<evidence type="ECO:0000256" key="8">
    <source>
        <dbReference type="ARBA" id="ARBA00023211"/>
    </source>
</evidence>
<dbReference type="NCBIfam" id="TIGR00287">
    <property type="entry name" value="cas1"/>
    <property type="match status" value="1"/>
</dbReference>
<evidence type="ECO:0000313" key="12">
    <source>
        <dbReference type="EMBL" id="SMF13144.1"/>
    </source>
</evidence>
<gene>
    <name evidence="10" type="primary">cas1</name>
    <name evidence="12" type="ORF">SAMN06295933_1761</name>
</gene>
<evidence type="ECO:0000256" key="9">
    <source>
        <dbReference type="ARBA" id="ARBA00038592"/>
    </source>
</evidence>
<dbReference type="EC" id="3.1.-.-" evidence="10"/>
<dbReference type="Gene3D" id="3.100.10.20">
    <property type="entry name" value="CRISPR-associated endonuclease Cas1, N-terminal domain"/>
    <property type="match status" value="1"/>
</dbReference>
<feature type="binding site" evidence="10">
    <location>
        <position position="759"/>
    </location>
    <ligand>
        <name>Mn(2+)</name>
        <dbReference type="ChEBI" id="CHEBI:29035"/>
    </ligand>
</feature>
<dbReference type="STRING" id="1519643.SAMN06295933_1761"/>
<dbReference type="PANTHER" id="PTHR34353">
    <property type="entry name" value="CRISPR-ASSOCIATED ENDONUCLEASE CAS1 1"/>
    <property type="match status" value="1"/>
</dbReference>
<comment type="function">
    <text evidence="10">CRISPR (clustered regularly interspaced short palindromic repeat), is an adaptive immune system that provides protection against mobile genetic elements (viruses, transposable elements and conjugative plasmids). CRISPR clusters contain spacers, sequences complementary to antecedent mobile elements, and target invading nucleic acids. CRISPR clusters are transcribed and processed into CRISPR RNA (crRNA). Acts as a dsDNA endonuclease. Involved in the integration of spacer DNA into the CRISPR cassette.</text>
</comment>
<dbReference type="Proteomes" id="UP000192906">
    <property type="component" value="Unassembled WGS sequence"/>
</dbReference>
<feature type="binding site" evidence="10">
    <location>
        <position position="693"/>
    </location>
    <ligand>
        <name>Mn(2+)</name>
        <dbReference type="ChEBI" id="CHEBI:29035"/>
    </ligand>
</feature>
<dbReference type="GO" id="GO:0051607">
    <property type="term" value="P:defense response to virus"/>
    <property type="evidence" value="ECO:0007669"/>
    <property type="project" value="UniProtKB-UniRule"/>
</dbReference>
<dbReference type="OrthoDB" id="9803119at2"/>
<evidence type="ECO:0000256" key="5">
    <source>
        <dbReference type="ARBA" id="ARBA00022842"/>
    </source>
</evidence>
<keyword evidence="8 10" id="KW-0464">Manganese</keyword>
<keyword evidence="3 10" id="KW-0255">Endonuclease</keyword>
<name>A0A1X7DCX3_9BACT</name>
<comment type="similarity">
    <text evidence="10">Belongs to the CRISPR-associated endonuclease Cas1 family.</text>
</comment>
<feature type="domain" description="Reverse transcriptase" evidence="11">
    <location>
        <begin position="299"/>
        <end position="525"/>
    </location>
</feature>
<evidence type="ECO:0000256" key="3">
    <source>
        <dbReference type="ARBA" id="ARBA00022759"/>
    </source>
</evidence>